<comment type="caution">
    <text evidence="2">The sequence shown here is derived from an EMBL/GenBank/DDBJ whole genome shotgun (WGS) entry which is preliminary data.</text>
</comment>
<dbReference type="Proteomes" id="UP000244013">
    <property type="component" value="Unassembled WGS sequence"/>
</dbReference>
<dbReference type="InterPro" id="IPR043472">
    <property type="entry name" value="Macro_dom-like"/>
</dbReference>
<keyword evidence="2" id="KW-0031">Aminopeptidase</keyword>
<dbReference type="EMBL" id="QAYE01000016">
    <property type="protein sequence ID" value="PTW43649.1"/>
    <property type="molecule type" value="Genomic_DNA"/>
</dbReference>
<dbReference type="GO" id="GO:0006508">
    <property type="term" value="P:proteolysis"/>
    <property type="evidence" value="ECO:0007669"/>
    <property type="project" value="InterPro"/>
</dbReference>
<dbReference type="RefSeq" id="WP_167397774.1">
    <property type="nucleotide sequence ID" value="NZ_QAYE01000016.1"/>
</dbReference>
<organism evidence="2 3">
    <name type="scientific">Sphingomonas faeni</name>
    <dbReference type="NCBI Taxonomy" id="185950"/>
    <lineage>
        <taxon>Bacteria</taxon>
        <taxon>Pseudomonadati</taxon>
        <taxon>Pseudomonadota</taxon>
        <taxon>Alphaproteobacteria</taxon>
        <taxon>Sphingomonadales</taxon>
        <taxon>Sphingomonadaceae</taxon>
        <taxon>Sphingomonas</taxon>
    </lineage>
</organism>
<dbReference type="Gene3D" id="3.40.220.10">
    <property type="entry name" value="Leucine Aminopeptidase, subunit E, domain 1"/>
    <property type="match status" value="1"/>
</dbReference>
<evidence type="ECO:0000259" key="1">
    <source>
        <dbReference type="Pfam" id="PF02789"/>
    </source>
</evidence>
<proteinExistence type="predicted"/>
<dbReference type="AlphaFoldDB" id="A0A2T5TWQ1"/>
<dbReference type="Pfam" id="PF02789">
    <property type="entry name" value="Peptidase_M17_N"/>
    <property type="match status" value="1"/>
</dbReference>
<sequence>MDGRTDDAATIGVWRGVRIDVAPRDAVSVEVMVASAGVFAHEIGRTRPGGGLGNLDTALGGAITRLRADGIFRAETGDVLTLSAPARPIHATTVLAIGLGDPAVWTPETIRQAVSTAARETIRIEATSAAFAPSLLDSGLDPDGLAGTPDAMLAGLFDALSDAPARMLSRWVFCVGAGRFETVVEVFRASFDRLAAP</sequence>
<reference evidence="2 3" key="1">
    <citation type="submission" date="2018-04" db="EMBL/GenBank/DDBJ databases">
        <title>Genomic Encyclopedia of Type Strains, Phase III (KMG-III): the genomes of soil and plant-associated and newly described type strains.</title>
        <authorList>
            <person name="Whitman W."/>
        </authorList>
    </citation>
    <scope>NUCLEOTIDE SEQUENCE [LARGE SCALE GENOMIC DNA]</scope>
    <source>
        <strain evidence="2 3">MA-olki</strain>
    </source>
</reference>
<keyword evidence="2" id="KW-0645">Protease</keyword>
<accession>A0A2T5TWQ1</accession>
<feature type="domain" description="Peptidase M17 leucyl aminopeptidase N-terminal" evidence="1">
    <location>
        <begin position="41"/>
        <end position="134"/>
    </location>
</feature>
<dbReference type="GeneID" id="91007781"/>
<keyword evidence="2" id="KW-0378">Hydrolase</keyword>
<dbReference type="InterPro" id="IPR008283">
    <property type="entry name" value="Peptidase_M17_N"/>
</dbReference>
<name>A0A2T5TWQ1_9SPHN</name>
<evidence type="ECO:0000313" key="2">
    <source>
        <dbReference type="EMBL" id="PTW43649.1"/>
    </source>
</evidence>
<dbReference type="GO" id="GO:0070006">
    <property type="term" value="F:metalloaminopeptidase activity"/>
    <property type="evidence" value="ECO:0007669"/>
    <property type="project" value="InterPro"/>
</dbReference>
<evidence type="ECO:0000313" key="3">
    <source>
        <dbReference type="Proteomes" id="UP000244013"/>
    </source>
</evidence>
<dbReference type="SUPFAM" id="SSF52949">
    <property type="entry name" value="Macro domain-like"/>
    <property type="match status" value="1"/>
</dbReference>
<gene>
    <name evidence="2" type="ORF">C8J25_11610</name>
</gene>
<protein>
    <submittedName>
        <fullName evidence="2">Cytosol aminopeptidase family protein</fullName>
    </submittedName>
</protein>